<keyword evidence="1" id="KW-0472">Membrane</keyword>
<gene>
    <name evidence="2" type="ORF">PPENT_87.1.T0940028</name>
</gene>
<dbReference type="Proteomes" id="UP000689195">
    <property type="component" value="Unassembled WGS sequence"/>
</dbReference>
<sequence>MVLNLDNQDIYRLKYNQFFKRIIIFRIINTYYQILQEAKCQNHIRILNFYLVDTNELIVSVKILVILVQIVFLQIFIIIKQIILKQ</sequence>
<evidence type="ECO:0000313" key="3">
    <source>
        <dbReference type="Proteomes" id="UP000689195"/>
    </source>
</evidence>
<reference evidence="2" key="1">
    <citation type="submission" date="2021-01" db="EMBL/GenBank/DDBJ databases">
        <authorList>
            <consortium name="Genoscope - CEA"/>
            <person name="William W."/>
        </authorList>
    </citation>
    <scope>NUCLEOTIDE SEQUENCE</scope>
</reference>
<proteinExistence type="predicted"/>
<feature type="transmembrane region" description="Helical" evidence="1">
    <location>
        <begin position="57"/>
        <end position="79"/>
    </location>
</feature>
<dbReference type="EMBL" id="CAJJDO010000094">
    <property type="protein sequence ID" value="CAD8189443.1"/>
    <property type="molecule type" value="Genomic_DNA"/>
</dbReference>
<evidence type="ECO:0000313" key="2">
    <source>
        <dbReference type="EMBL" id="CAD8189443.1"/>
    </source>
</evidence>
<comment type="caution">
    <text evidence="2">The sequence shown here is derived from an EMBL/GenBank/DDBJ whole genome shotgun (WGS) entry which is preliminary data.</text>
</comment>
<evidence type="ECO:0008006" key="4">
    <source>
        <dbReference type="Google" id="ProtNLM"/>
    </source>
</evidence>
<accession>A0A8S1WJ38</accession>
<dbReference type="AlphaFoldDB" id="A0A8S1WJ38"/>
<keyword evidence="1" id="KW-1133">Transmembrane helix</keyword>
<protein>
    <recommendedName>
        <fullName evidence="4">Transmembrane protein</fullName>
    </recommendedName>
</protein>
<keyword evidence="3" id="KW-1185">Reference proteome</keyword>
<organism evidence="2 3">
    <name type="scientific">Paramecium pentaurelia</name>
    <dbReference type="NCBI Taxonomy" id="43138"/>
    <lineage>
        <taxon>Eukaryota</taxon>
        <taxon>Sar</taxon>
        <taxon>Alveolata</taxon>
        <taxon>Ciliophora</taxon>
        <taxon>Intramacronucleata</taxon>
        <taxon>Oligohymenophorea</taxon>
        <taxon>Peniculida</taxon>
        <taxon>Parameciidae</taxon>
        <taxon>Paramecium</taxon>
    </lineage>
</organism>
<keyword evidence="1" id="KW-0812">Transmembrane</keyword>
<evidence type="ECO:0000256" key="1">
    <source>
        <dbReference type="SAM" id="Phobius"/>
    </source>
</evidence>
<name>A0A8S1WJ38_9CILI</name>